<feature type="transmembrane region" description="Helical" evidence="9">
    <location>
        <begin position="378"/>
        <end position="396"/>
    </location>
</feature>
<feature type="transmembrane region" description="Helical" evidence="9">
    <location>
        <begin position="122"/>
        <end position="139"/>
    </location>
</feature>
<evidence type="ECO:0000256" key="8">
    <source>
        <dbReference type="SAM" id="MobiDB-lite"/>
    </source>
</evidence>
<feature type="transmembrane region" description="Helical" evidence="9">
    <location>
        <begin position="402"/>
        <end position="421"/>
    </location>
</feature>
<keyword evidence="3" id="KW-0328">Glycosyltransferase</keyword>
<accession>A0A6J5YLU3</accession>
<dbReference type="PANTHER" id="PTHR33908:SF11">
    <property type="entry name" value="MEMBRANE PROTEIN"/>
    <property type="match status" value="1"/>
</dbReference>
<feature type="transmembrane region" description="Helical" evidence="9">
    <location>
        <begin position="169"/>
        <end position="186"/>
    </location>
</feature>
<reference evidence="11" key="1">
    <citation type="submission" date="2020-05" db="EMBL/GenBank/DDBJ databases">
        <authorList>
            <person name="Chiriac C."/>
            <person name="Salcher M."/>
            <person name="Ghai R."/>
            <person name="Kavagutti S V."/>
        </authorList>
    </citation>
    <scope>NUCLEOTIDE SEQUENCE</scope>
</reference>
<dbReference type="PANTHER" id="PTHR33908">
    <property type="entry name" value="MANNOSYLTRANSFERASE YKCB-RELATED"/>
    <property type="match status" value="1"/>
</dbReference>
<dbReference type="GO" id="GO:0008610">
    <property type="term" value="P:lipid biosynthetic process"/>
    <property type="evidence" value="ECO:0007669"/>
    <property type="project" value="UniProtKB-ARBA"/>
</dbReference>
<dbReference type="InterPro" id="IPR050297">
    <property type="entry name" value="LipidA_mod_glycosyltrf_83"/>
</dbReference>
<feature type="transmembrane region" description="Helical" evidence="9">
    <location>
        <begin position="146"/>
        <end position="163"/>
    </location>
</feature>
<keyword evidence="5 9" id="KW-0812">Transmembrane</keyword>
<feature type="region of interest" description="Disordered" evidence="8">
    <location>
        <begin position="454"/>
        <end position="477"/>
    </location>
</feature>
<organism evidence="11">
    <name type="scientific">freshwater metagenome</name>
    <dbReference type="NCBI Taxonomy" id="449393"/>
    <lineage>
        <taxon>unclassified sequences</taxon>
        <taxon>metagenomes</taxon>
        <taxon>ecological metagenomes</taxon>
    </lineage>
</organism>
<evidence type="ECO:0000256" key="5">
    <source>
        <dbReference type="ARBA" id="ARBA00022692"/>
    </source>
</evidence>
<keyword evidence="7 9" id="KW-0472">Membrane</keyword>
<proteinExistence type="predicted"/>
<dbReference type="Pfam" id="PF13231">
    <property type="entry name" value="PMT_2"/>
    <property type="match status" value="1"/>
</dbReference>
<evidence type="ECO:0000256" key="6">
    <source>
        <dbReference type="ARBA" id="ARBA00022989"/>
    </source>
</evidence>
<evidence type="ECO:0000313" key="11">
    <source>
        <dbReference type="EMBL" id="CAB4324669.1"/>
    </source>
</evidence>
<feature type="domain" description="Glycosyltransferase RgtA/B/C/D-like" evidence="10">
    <location>
        <begin position="98"/>
        <end position="256"/>
    </location>
</feature>
<dbReference type="GO" id="GO:0005886">
    <property type="term" value="C:plasma membrane"/>
    <property type="evidence" value="ECO:0007669"/>
    <property type="project" value="UniProtKB-SubCell"/>
</dbReference>
<evidence type="ECO:0000256" key="4">
    <source>
        <dbReference type="ARBA" id="ARBA00022679"/>
    </source>
</evidence>
<gene>
    <name evidence="11" type="ORF">UFOPK1392_02445</name>
    <name evidence="12" type="ORF">UFOPK3733_00069</name>
</gene>
<dbReference type="EMBL" id="CAEMXZ010000190">
    <property type="protein sequence ID" value="CAB4324669.1"/>
    <property type="molecule type" value="Genomic_DNA"/>
</dbReference>
<evidence type="ECO:0000256" key="2">
    <source>
        <dbReference type="ARBA" id="ARBA00022475"/>
    </source>
</evidence>
<sequence>MNGQATTSRRRSRFALGLALICLLGFGIRIGFIVSERDSKLGGDAIYYHKAANLLADGKGFIDPFRYLYGSEETITLANGETKTITIPIGHVEPTAGHPPVYVLYLAAFSELGMRSATSHKVASALLGLAAIVLAGLLGRELRSDRLGLIAAFLTAVYANVWVNDIVLMSETAAIVMAFASTWFGLRFWRSPTLRNGVWFAVAGALAALSRAELLLFMPIIGAVALLRAHLPWSRRFGTYAVMGAVCLAALAPWVIRNNLVMKESLTLSDGAGTVLVQANCDLTYYGDENGDHIGGWYLYCGSRTQPYGPNGELLDESERDKVVREQALAYIRSHTTRLITVVVPARVGRMWGVYQPIDQMRTEIVERRPAVPAWIGFWQYVVLMPFVFAGVVVQWRRREPVLVLLLWVGLVTFTAATTFGNIRYRTAAEISIVMFAAISFDAIWSMLERRRGDTSDAGRSDSVPDLPTGVLDEVRD</sequence>
<dbReference type="GO" id="GO:0016763">
    <property type="term" value="F:pentosyltransferase activity"/>
    <property type="evidence" value="ECO:0007669"/>
    <property type="project" value="TreeGrafter"/>
</dbReference>
<evidence type="ECO:0000256" key="7">
    <source>
        <dbReference type="ARBA" id="ARBA00023136"/>
    </source>
</evidence>
<dbReference type="InterPro" id="IPR038731">
    <property type="entry name" value="RgtA/B/C-like"/>
</dbReference>
<name>A0A6J5YLU3_9ZZZZ</name>
<protein>
    <submittedName>
        <fullName evidence="11">Unannotated protein</fullName>
    </submittedName>
</protein>
<feature type="transmembrane region" description="Helical" evidence="9">
    <location>
        <begin position="12"/>
        <end position="34"/>
    </location>
</feature>
<feature type="transmembrane region" description="Helical" evidence="9">
    <location>
        <begin position="198"/>
        <end position="225"/>
    </location>
</feature>
<evidence type="ECO:0000256" key="1">
    <source>
        <dbReference type="ARBA" id="ARBA00004651"/>
    </source>
</evidence>
<evidence type="ECO:0000259" key="10">
    <source>
        <dbReference type="Pfam" id="PF13231"/>
    </source>
</evidence>
<keyword evidence="4" id="KW-0808">Transferase</keyword>
<comment type="subcellular location">
    <subcellularLocation>
        <location evidence="1">Cell membrane</location>
        <topology evidence="1">Multi-pass membrane protein</topology>
    </subcellularLocation>
</comment>
<keyword evidence="2" id="KW-1003">Cell membrane</keyword>
<dbReference type="EMBL" id="CAFBNC010000002">
    <property type="protein sequence ID" value="CAB4921005.1"/>
    <property type="molecule type" value="Genomic_DNA"/>
</dbReference>
<feature type="transmembrane region" description="Helical" evidence="9">
    <location>
        <begin position="237"/>
        <end position="256"/>
    </location>
</feature>
<dbReference type="AlphaFoldDB" id="A0A6J5YLU3"/>
<evidence type="ECO:0000256" key="3">
    <source>
        <dbReference type="ARBA" id="ARBA00022676"/>
    </source>
</evidence>
<evidence type="ECO:0000313" key="12">
    <source>
        <dbReference type="EMBL" id="CAB4921005.1"/>
    </source>
</evidence>
<evidence type="ECO:0000256" key="9">
    <source>
        <dbReference type="SAM" id="Phobius"/>
    </source>
</evidence>
<keyword evidence="6 9" id="KW-1133">Transmembrane helix</keyword>